<dbReference type="InterPro" id="IPR036875">
    <property type="entry name" value="Znf_CCHC_sf"/>
</dbReference>
<evidence type="ECO:0000313" key="9">
    <source>
        <dbReference type="Proteomes" id="UP001430848"/>
    </source>
</evidence>
<evidence type="ECO:0000256" key="6">
    <source>
        <dbReference type="SAM" id="MobiDB-lite"/>
    </source>
</evidence>
<dbReference type="PANTHER" id="PTHR43788">
    <property type="entry name" value="DNA2/NAM7 HELICASE FAMILY MEMBER"/>
    <property type="match status" value="1"/>
</dbReference>
<protein>
    <recommendedName>
        <fullName evidence="7">CCHC-type domain-containing protein</fullName>
    </recommendedName>
</protein>
<dbReference type="SMART" id="SM00343">
    <property type="entry name" value="ZnF_C2HC"/>
    <property type="match status" value="3"/>
</dbReference>
<keyword evidence="5" id="KW-0862">Zinc</keyword>
<comment type="caution">
    <text evidence="8">The sequence shown here is derived from an EMBL/GenBank/DDBJ whole genome shotgun (WGS) entry which is preliminary data.</text>
</comment>
<keyword evidence="1" id="KW-0547">Nucleotide-binding</keyword>
<feature type="region of interest" description="Disordered" evidence="6">
    <location>
        <begin position="1012"/>
        <end position="1041"/>
    </location>
</feature>
<keyword evidence="5" id="KW-0863">Zinc-finger</keyword>
<evidence type="ECO:0000256" key="3">
    <source>
        <dbReference type="ARBA" id="ARBA00022806"/>
    </source>
</evidence>
<proteinExistence type="predicted"/>
<keyword evidence="2" id="KW-0378">Hydrolase</keyword>
<dbReference type="InterPro" id="IPR047187">
    <property type="entry name" value="SF1_C_Upf1"/>
</dbReference>
<feature type="region of interest" description="Disordered" evidence="6">
    <location>
        <begin position="925"/>
        <end position="948"/>
    </location>
</feature>
<reference evidence="8 9" key="1">
    <citation type="submission" date="2024-02" db="EMBL/GenBank/DDBJ databases">
        <title>De novo assembly and annotation of 12 fungi associated with fruit tree decline syndrome in Ontario, Canada.</title>
        <authorList>
            <person name="Sulman M."/>
            <person name="Ellouze W."/>
            <person name="Ilyukhin E."/>
        </authorList>
    </citation>
    <scope>NUCLEOTIDE SEQUENCE [LARGE SCALE GENOMIC DNA]</scope>
    <source>
        <strain evidence="8 9">M169</strain>
    </source>
</reference>
<evidence type="ECO:0000313" key="8">
    <source>
        <dbReference type="EMBL" id="KAK7714507.1"/>
    </source>
</evidence>
<dbReference type="PROSITE" id="PS50158">
    <property type="entry name" value="ZF_CCHC"/>
    <property type="match status" value="1"/>
</dbReference>
<keyword evidence="4" id="KW-0067">ATP-binding</keyword>
<dbReference type="EMBL" id="JAKNSF020000117">
    <property type="protein sequence ID" value="KAK7714507.1"/>
    <property type="molecule type" value="Genomic_DNA"/>
</dbReference>
<dbReference type="InterPro" id="IPR001878">
    <property type="entry name" value="Znf_CCHC"/>
</dbReference>
<dbReference type="SUPFAM" id="SSF57756">
    <property type="entry name" value="Retrovirus zinc finger-like domains"/>
    <property type="match status" value="1"/>
</dbReference>
<feature type="compositionally biased region" description="Basic and acidic residues" evidence="6">
    <location>
        <begin position="1132"/>
        <end position="1145"/>
    </location>
</feature>
<dbReference type="SUPFAM" id="SSF52540">
    <property type="entry name" value="P-loop containing nucleoside triphosphate hydrolases"/>
    <property type="match status" value="1"/>
</dbReference>
<evidence type="ECO:0000256" key="4">
    <source>
        <dbReference type="ARBA" id="ARBA00022840"/>
    </source>
</evidence>
<dbReference type="Pfam" id="PF00098">
    <property type="entry name" value="zf-CCHC"/>
    <property type="match status" value="1"/>
</dbReference>
<evidence type="ECO:0000256" key="5">
    <source>
        <dbReference type="PROSITE-ProRule" id="PRU00047"/>
    </source>
</evidence>
<feature type="region of interest" description="Disordered" evidence="6">
    <location>
        <begin position="969"/>
        <end position="994"/>
    </location>
</feature>
<feature type="compositionally biased region" description="Low complexity" evidence="6">
    <location>
        <begin position="1023"/>
        <end position="1036"/>
    </location>
</feature>
<gene>
    <name evidence="8" type="ORF">SLS63_011759</name>
</gene>
<feature type="region of interest" description="Disordered" evidence="6">
    <location>
        <begin position="1124"/>
        <end position="1151"/>
    </location>
</feature>
<dbReference type="Proteomes" id="UP001430848">
    <property type="component" value="Unassembled WGS sequence"/>
</dbReference>
<accession>A0ABR1NT80</accession>
<dbReference type="InterPro" id="IPR050534">
    <property type="entry name" value="Coronavir_polyprotein_1ab"/>
</dbReference>
<dbReference type="InterPro" id="IPR027417">
    <property type="entry name" value="P-loop_NTPase"/>
</dbReference>
<name>A0ABR1NT80_DIAER</name>
<dbReference type="Pfam" id="PF13087">
    <property type="entry name" value="AAA_12"/>
    <property type="match status" value="1"/>
</dbReference>
<sequence>MARVEDMASVPAVISIVSEGGKIILFGGKQLEAGGENLFPDNFKTQVFVSQSGPDHIPNIGFHVSKEYGERHGPCSTAVHFQAQGEIIEPTGSYDLFFGVSLNKVKVGTFTDKPVMLPPEFAAPSVIDANRKGADLVPLQIRLEVDNDLELITYPPVVARGPNYGLVHNDEPFDGGVTISKILSSSLVIAYIPRSHYASIKNALSHAEAADPIDPKRPFGIDLMVDYDREHLERISDRLFLRRRGVPVPVQPVTDWLHQRAAMVLGMGADTLLIQQAIENLAKQPFRAVCLRGDHGKLFAGFELPKTSQTKGFIASLNRHLNPIERASENHQTNSEFEEYSIREIGKKRTRNMLCGRGTRKYAFDTDHEVVPPYPSNVVDILALAGASMENHLAINIISNTIGKLGCYSELVQSIVRALPDGILSIEAFPGAGKTTVTAAIDACLCLLSKDFKILVVAGQHAALDALNGNLHQQLTLSVTSLNRDMGQNHSEPVVQLPLVLLASGNEDADVSELVRIVESRYEVGPDPNRPNTLCELLLQLLDAGPHRLPIFSKAGLRDLAGSIRSQDSEGFRKLRDFVAGELTWAEANSAPVNKSQKMTATAALGDIMARIFPMVNVLGCTTATATKEIYSKFVQTADLCQNEEAGATSCPQIFAGWRGIGQPLILSGDSAQFGPYTHDFLQKKCIFWQFLATSTLDMIKRGGYPVFQLNTQHRAIHGQFHPVYENFYSDFKPILSPASQHPDNHPHAQRVEASFVADFVGLEPSPAGLILPMFIHVPDSVCEFSGKSKHCPQQTEAATDVVKKLIRHDVKPDDIMVIAAYRAEIMELRKTIPQDVLITTADAVQGQERSHVVFVFSTTKETGPGFTRDPKRLCVAMSRQKEFLALVGDIETVHYPSGRNDSKDLASIHNYFIKHRRVGNYERHQESIQDTAEIPEPSTTDVRDEEEDRLKAQVEAAIAALEDYKASRLEKSAAQSSTKPGPSKEEENITKPMTMEEEMDAWMRRASKLTPKAAANTGKHWGSSGNASGSNTSGGDPTDAGNSGHYANVCPRKESFVCYNCGEVGHMSRECINPKKDQCRNCQEYGHTKEACKNPWKPRDYSSVRCTRCKKLGHTVVKCDQPDPSKNFDSGFDKFDEAAGDRSSSKYSGW</sequence>
<organism evidence="8 9">
    <name type="scientific">Diaporthe eres</name>
    <name type="common">Phomopsis oblonga</name>
    <dbReference type="NCBI Taxonomy" id="83184"/>
    <lineage>
        <taxon>Eukaryota</taxon>
        <taxon>Fungi</taxon>
        <taxon>Dikarya</taxon>
        <taxon>Ascomycota</taxon>
        <taxon>Pezizomycotina</taxon>
        <taxon>Sordariomycetes</taxon>
        <taxon>Sordariomycetidae</taxon>
        <taxon>Diaporthales</taxon>
        <taxon>Diaporthaceae</taxon>
        <taxon>Diaporthe</taxon>
        <taxon>Diaporthe eres species complex</taxon>
    </lineage>
</organism>
<keyword evidence="9" id="KW-1185">Reference proteome</keyword>
<dbReference type="Gene3D" id="4.10.60.10">
    <property type="entry name" value="Zinc finger, CCHC-type"/>
    <property type="match status" value="2"/>
</dbReference>
<dbReference type="InterPro" id="IPR041679">
    <property type="entry name" value="DNA2/NAM7-like_C"/>
</dbReference>
<dbReference type="Gene3D" id="3.40.50.300">
    <property type="entry name" value="P-loop containing nucleotide triphosphate hydrolases"/>
    <property type="match status" value="2"/>
</dbReference>
<dbReference type="PANTHER" id="PTHR43788:SF8">
    <property type="entry name" value="DNA-BINDING PROTEIN SMUBP-2"/>
    <property type="match status" value="1"/>
</dbReference>
<evidence type="ECO:0000256" key="2">
    <source>
        <dbReference type="ARBA" id="ARBA00022801"/>
    </source>
</evidence>
<keyword evidence="3" id="KW-0347">Helicase</keyword>
<evidence type="ECO:0000259" key="7">
    <source>
        <dbReference type="PROSITE" id="PS50158"/>
    </source>
</evidence>
<keyword evidence="5" id="KW-0479">Metal-binding</keyword>
<feature type="domain" description="CCHC-type" evidence="7">
    <location>
        <begin position="1059"/>
        <end position="1072"/>
    </location>
</feature>
<evidence type="ECO:0000256" key="1">
    <source>
        <dbReference type="ARBA" id="ARBA00022741"/>
    </source>
</evidence>
<dbReference type="CDD" id="cd18808">
    <property type="entry name" value="SF1_C_Upf1"/>
    <property type="match status" value="1"/>
</dbReference>